<feature type="region of interest" description="Disordered" evidence="1">
    <location>
        <begin position="116"/>
        <end position="135"/>
    </location>
</feature>
<dbReference type="EMBL" id="PGCI01000821">
    <property type="protein sequence ID" value="PLW14511.1"/>
    <property type="molecule type" value="Genomic_DNA"/>
</dbReference>
<reference evidence="2 3" key="1">
    <citation type="submission" date="2017-11" db="EMBL/GenBank/DDBJ databases">
        <title>De novo assembly and phasing of dikaryotic genomes from two isolates of Puccinia coronata f. sp. avenae, the causal agent of oat crown rust.</title>
        <authorList>
            <person name="Miller M.E."/>
            <person name="Zhang Y."/>
            <person name="Omidvar V."/>
            <person name="Sperschneider J."/>
            <person name="Schwessinger B."/>
            <person name="Raley C."/>
            <person name="Palmer J.M."/>
            <person name="Garnica D."/>
            <person name="Upadhyaya N."/>
            <person name="Rathjen J."/>
            <person name="Taylor J.M."/>
            <person name="Park R.F."/>
            <person name="Dodds P.N."/>
            <person name="Hirsch C.D."/>
            <person name="Kianian S.F."/>
            <person name="Figueroa M."/>
        </authorList>
    </citation>
    <scope>NUCLEOTIDE SEQUENCE [LARGE SCALE GENOMIC DNA]</scope>
    <source>
        <strain evidence="2">12SD80</strain>
    </source>
</reference>
<evidence type="ECO:0000313" key="2">
    <source>
        <dbReference type="EMBL" id="PLW14511.1"/>
    </source>
</evidence>
<proteinExistence type="predicted"/>
<evidence type="ECO:0000256" key="1">
    <source>
        <dbReference type="SAM" id="MobiDB-lite"/>
    </source>
</evidence>
<feature type="compositionally biased region" description="Polar residues" evidence="1">
    <location>
        <begin position="116"/>
        <end position="127"/>
    </location>
</feature>
<comment type="caution">
    <text evidence="2">The sequence shown here is derived from an EMBL/GenBank/DDBJ whole genome shotgun (WGS) entry which is preliminary data.</text>
</comment>
<dbReference type="AlphaFoldDB" id="A0A2N5SMR4"/>
<feature type="compositionally biased region" description="Polar residues" evidence="1">
    <location>
        <begin position="1"/>
        <end position="11"/>
    </location>
</feature>
<dbReference type="Proteomes" id="UP000235392">
    <property type="component" value="Unassembled WGS sequence"/>
</dbReference>
<name>A0A2N5SMR4_9BASI</name>
<gene>
    <name evidence="2" type="ORF">PCASD_19543</name>
</gene>
<feature type="region of interest" description="Disordered" evidence="1">
    <location>
        <begin position="1"/>
        <end position="26"/>
    </location>
</feature>
<organism evidence="2 3">
    <name type="scientific">Puccinia coronata f. sp. avenae</name>
    <dbReference type="NCBI Taxonomy" id="200324"/>
    <lineage>
        <taxon>Eukaryota</taxon>
        <taxon>Fungi</taxon>
        <taxon>Dikarya</taxon>
        <taxon>Basidiomycota</taxon>
        <taxon>Pucciniomycotina</taxon>
        <taxon>Pucciniomycetes</taxon>
        <taxon>Pucciniales</taxon>
        <taxon>Pucciniaceae</taxon>
        <taxon>Puccinia</taxon>
    </lineage>
</organism>
<protein>
    <submittedName>
        <fullName evidence="2">Uncharacterized protein</fullName>
    </submittedName>
</protein>
<accession>A0A2N5SMR4</accession>
<sequence length="135" mass="14600">MYLPSSSNHPTEFQPPPTPTSVHRSSKKVFVGATRLVVPNEGTVYKKTVSQVPYPAIPAANALTVSPLPSSNGGGLAPAVIQRRLTHWWSTALQAVVQPGGQGYHWKPVGPLLRQSQRWNQAHSNNPATPPSSHR</sequence>
<evidence type="ECO:0000313" key="3">
    <source>
        <dbReference type="Proteomes" id="UP000235392"/>
    </source>
</evidence>